<reference evidence="2 3" key="1">
    <citation type="journal article" date="2011" name="BMC Genomics">
        <title>Genome sequencing reveals diversification of virulence factor content and possible host adaptation in distinct subpopulations of Salmonella enterica.</title>
        <authorList>
            <person name="den Bakker H.C."/>
            <person name="Moreno Switt A.I."/>
            <person name="Govoni G."/>
            <person name="Cummings C.A."/>
            <person name="Ranieri M.L."/>
            <person name="Degoricija L."/>
            <person name="Hoelzer K."/>
            <person name="Rodriguez-Rivera L.D."/>
            <person name="Brown S."/>
            <person name="Bolchacova E."/>
            <person name="Furtado M.R."/>
            <person name="Wiedmann M."/>
        </authorList>
    </citation>
    <scope>NUCLEOTIDE SEQUENCE [LARGE SCALE GENOMIC DNA]</scope>
    <source>
        <strain evidence="2 3">R8-3668</strain>
    </source>
</reference>
<gene>
    <name evidence="2" type="ORF">LTSEINV_5178</name>
</gene>
<sequence>MKRKAKTIIAGIVALAVSQGAMADDIKVAIVGAMSGPVAQWGDMGSERCCPPLPAYPA</sequence>
<evidence type="ECO:0000313" key="2">
    <source>
        <dbReference type="EMBL" id="EHC50863.1"/>
    </source>
</evidence>
<protein>
    <submittedName>
        <fullName evidence="2">High-affinity leucine-specific transport protein LivK</fullName>
    </submittedName>
</protein>
<dbReference type="BioCyc" id="SENT913075:G120P-5094-MONOMER"/>
<comment type="caution">
    <text evidence="2">The sequence shown here is derived from an EMBL/GenBank/DDBJ whole genome shotgun (WGS) entry which is preliminary data.</text>
</comment>
<feature type="signal peptide" evidence="1">
    <location>
        <begin position="1"/>
        <end position="23"/>
    </location>
</feature>
<proteinExistence type="predicted"/>
<dbReference type="Proteomes" id="UP000003532">
    <property type="component" value="Unassembled WGS sequence"/>
</dbReference>
<evidence type="ECO:0000256" key="1">
    <source>
        <dbReference type="SAM" id="SignalP"/>
    </source>
</evidence>
<dbReference type="PATRIC" id="fig|913075.3.peg.4053"/>
<feature type="chain" id="PRO_5003481395" evidence="1">
    <location>
        <begin position="24"/>
        <end position="58"/>
    </location>
</feature>
<keyword evidence="1" id="KW-0732">Signal</keyword>
<name>G5NJD8_SALET</name>
<evidence type="ECO:0000313" key="3">
    <source>
        <dbReference type="Proteomes" id="UP000003532"/>
    </source>
</evidence>
<organism evidence="2 3">
    <name type="scientific">Salmonella enterica subsp. enterica serovar Inverness str. R8-3668</name>
    <dbReference type="NCBI Taxonomy" id="913075"/>
    <lineage>
        <taxon>Bacteria</taxon>
        <taxon>Pseudomonadati</taxon>
        <taxon>Pseudomonadota</taxon>
        <taxon>Gammaproteobacteria</taxon>
        <taxon>Enterobacterales</taxon>
        <taxon>Enterobacteriaceae</taxon>
        <taxon>Salmonella</taxon>
    </lineage>
</organism>
<accession>G5NJD8</accession>
<dbReference type="AlphaFoldDB" id="G5NJD8"/>
<dbReference type="EMBL" id="AFCO01001687">
    <property type="protein sequence ID" value="EHC50863.1"/>
    <property type="molecule type" value="Genomic_DNA"/>
</dbReference>